<gene>
    <name evidence="2" type="ORF">SBA1_150013</name>
</gene>
<dbReference type="Gene3D" id="3.40.50.720">
    <property type="entry name" value="NAD(P)-binding Rossmann-like Domain"/>
    <property type="match status" value="1"/>
</dbReference>
<protein>
    <submittedName>
        <fullName evidence="2">NAD-dependent epimerase/dehydratase</fullName>
    </submittedName>
</protein>
<evidence type="ECO:0000259" key="1">
    <source>
        <dbReference type="Pfam" id="PF01370"/>
    </source>
</evidence>
<dbReference type="SUPFAM" id="SSF51735">
    <property type="entry name" value="NAD(P)-binding Rossmann-fold domains"/>
    <property type="match status" value="1"/>
</dbReference>
<organism evidence="2 3">
    <name type="scientific">Candidatus Sulfotelmatobacter kueseliae</name>
    <dbReference type="NCBI Taxonomy" id="2042962"/>
    <lineage>
        <taxon>Bacteria</taxon>
        <taxon>Pseudomonadati</taxon>
        <taxon>Acidobacteriota</taxon>
        <taxon>Terriglobia</taxon>
        <taxon>Terriglobales</taxon>
        <taxon>Candidatus Korobacteraceae</taxon>
        <taxon>Candidatus Sulfotelmatobacter</taxon>
    </lineage>
</organism>
<proteinExistence type="predicted"/>
<reference evidence="3" key="1">
    <citation type="submission" date="2018-02" db="EMBL/GenBank/DDBJ databases">
        <authorList>
            <person name="Hausmann B."/>
        </authorList>
    </citation>
    <scope>NUCLEOTIDE SEQUENCE [LARGE SCALE GENOMIC DNA]</scope>
    <source>
        <strain evidence="3">Peat soil MAG SbA1</strain>
    </source>
</reference>
<dbReference type="OrthoDB" id="9809586at2"/>
<dbReference type="AlphaFoldDB" id="A0A2U3K975"/>
<sequence length="353" mass="39482">MAKPVVVVTGISGNLGSRLLPLLGSYSVIGVDMAPPQTDSELRFERLDLGQESSTRAMYELLRDTHACAVVHLAFVIDPVRTGVLDLERMWQINVAGTARVMEAVTEANRTTDDGVKQFIFPSSVSAYGPNLPGAVTEESPLAAHTLPYAIHKKESDEVVQQRSPALRGCSSYILRPHIFAGASVENYLMGAFHGTPDGKGARAEKMRREGKRLPCMLPRGQQYLDNKIQFIHVDDMARVIRHILQREPETQRLTVLNVAGRGEPLTFGRCVEMARAKLIRVPGKWAMRQVLKFLWWQQISAIPPEAVPYMSGQYIMNTERLRRFLGPEYEDVIRYTIADAFADSFRNNATSK</sequence>
<dbReference type="InterPro" id="IPR050177">
    <property type="entry name" value="Lipid_A_modif_metabolic_enz"/>
</dbReference>
<dbReference type="Proteomes" id="UP000238701">
    <property type="component" value="Unassembled WGS sequence"/>
</dbReference>
<dbReference type="EMBL" id="OMOD01000057">
    <property type="protein sequence ID" value="SPF36120.1"/>
    <property type="molecule type" value="Genomic_DNA"/>
</dbReference>
<accession>A0A2U3K975</accession>
<dbReference type="PANTHER" id="PTHR43245">
    <property type="entry name" value="BIFUNCTIONAL POLYMYXIN RESISTANCE PROTEIN ARNA"/>
    <property type="match status" value="1"/>
</dbReference>
<dbReference type="InterPro" id="IPR036291">
    <property type="entry name" value="NAD(P)-bd_dom_sf"/>
</dbReference>
<evidence type="ECO:0000313" key="2">
    <source>
        <dbReference type="EMBL" id="SPF36120.1"/>
    </source>
</evidence>
<dbReference type="Pfam" id="PF01370">
    <property type="entry name" value="Epimerase"/>
    <property type="match status" value="1"/>
</dbReference>
<name>A0A2U3K975_9BACT</name>
<feature type="domain" description="NAD-dependent epimerase/dehydratase" evidence="1">
    <location>
        <begin position="6"/>
        <end position="259"/>
    </location>
</feature>
<dbReference type="InterPro" id="IPR001509">
    <property type="entry name" value="Epimerase_deHydtase"/>
</dbReference>
<evidence type="ECO:0000313" key="3">
    <source>
        <dbReference type="Proteomes" id="UP000238701"/>
    </source>
</evidence>